<accession>A0A087BIY1</accession>
<dbReference type="InterPro" id="IPR036380">
    <property type="entry name" value="Isochorismatase-like_sf"/>
</dbReference>
<dbReference type="InterPro" id="IPR000868">
    <property type="entry name" value="Isochorismatase-like_dom"/>
</dbReference>
<dbReference type="SUPFAM" id="SSF52499">
    <property type="entry name" value="Isochorismatase-like hydrolases"/>
    <property type="match status" value="1"/>
</dbReference>
<dbReference type="OrthoDB" id="4426059at2"/>
<proteinExistence type="predicted"/>
<dbReference type="CDD" id="cd00431">
    <property type="entry name" value="cysteine_hydrolases"/>
    <property type="match status" value="1"/>
</dbReference>
<gene>
    <name evidence="3" type="ORF">BMERY_1369</name>
</gene>
<dbReference type="Proteomes" id="UP000029060">
    <property type="component" value="Unassembled WGS sequence"/>
</dbReference>
<evidence type="ECO:0000256" key="1">
    <source>
        <dbReference type="ARBA" id="ARBA00022801"/>
    </source>
</evidence>
<dbReference type="EMBL" id="JGZC01000004">
    <property type="protein sequence ID" value="KFI70981.1"/>
    <property type="molecule type" value="Genomic_DNA"/>
</dbReference>
<reference evidence="3 4" key="1">
    <citation type="submission" date="2014-03" db="EMBL/GenBank/DDBJ databases">
        <title>Genomics of Bifidobacteria.</title>
        <authorList>
            <person name="Ventura M."/>
            <person name="Milani C."/>
            <person name="Lugli G.A."/>
        </authorList>
    </citation>
    <scope>NUCLEOTIDE SEQUENCE [LARGE SCALE GENOMIC DNA]</scope>
    <source>
        <strain evidence="3 4">LMG 11341</strain>
    </source>
</reference>
<dbReference type="InterPro" id="IPR050272">
    <property type="entry name" value="Isochorismatase-like_hydrls"/>
</dbReference>
<name>A0A087BIY1_9BIFI</name>
<dbReference type="PANTHER" id="PTHR43540">
    <property type="entry name" value="PEROXYUREIDOACRYLATE/UREIDOACRYLATE AMIDOHYDROLASE-RELATED"/>
    <property type="match status" value="1"/>
</dbReference>
<evidence type="ECO:0000313" key="4">
    <source>
        <dbReference type="Proteomes" id="UP000029060"/>
    </source>
</evidence>
<evidence type="ECO:0000259" key="2">
    <source>
        <dbReference type="Pfam" id="PF00857"/>
    </source>
</evidence>
<dbReference type="AlphaFoldDB" id="A0A087BIY1"/>
<dbReference type="GO" id="GO:0016787">
    <property type="term" value="F:hydrolase activity"/>
    <property type="evidence" value="ECO:0007669"/>
    <property type="project" value="UniProtKB-KW"/>
</dbReference>
<dbReference type="STRING" id="78345.BMERY_1369"/>
<evidence type="ECO:0000313" key="3">
    <source>
        <dbReference type="EMBL" id="KFI70981.1"/>
    </source>
</evidence>
<organism evidence="3 4">
    <name type="scientific">Bifidobacterium merycicum</name>
    <dbReference type="NCBI Taxonomy" id="78345"/>
    <lineage>
        <taxon>Bacteria</taxon>
        <taxon>Bacillati</taxon>
        <taxon>Actinomycetota</taxon>
        <taxon>Actinomycetes</taxon>
        <taxon>Bifidobacteriales</taxon>
        <taxon>Bifidobacteriaceae</taxon>
        <taxon>Bifidobacterium</taxon>
    </lineage>
</organism>
<dbReference type="Gene3D" id="3.40.50.850">
    <property type="entry name" value="Isochorismatase-like"/>
    <property type="match status" value="1"/>
</dbReference>
<dbReference type="Pfam" id="PF00857">
    <property type="entry name" value="Isochorismatase"/>
    <property type="match status" value="1"/>
</dbReference>
<dbReference type="RefSeq" id="WP_033522724.1">
    <property type="nucleotide sequence ID" value="NZ_CAMJII010000002.1"/>
</dbReference>
<protein>
    <submittedName>
        <fullName evidence="3">Isochorismatase-like hydrolase</fullName>
    </submittedName>
</protein>
<dbReference type="eggNOG" id="COG1335">
    <property type="taxonomic scope" value="Bacteria"/>
</dbReference>
<keyword evidence="1 3" id="KW-0378">Hydrolase</keyword>
<dbReference type="PANTHER" id="PTHR43540:SF1">
    <property type="entry name" value="ISOCHORISMATASE HYDROLASE"/>
    <property type="match status" value="1"/>
</dbReference>
<keyword evidence="4" id="KW-1185">Reference proteome</keyword>
<sequence length="191" mass="20445">MIAEDEWLVVIDRQRVFAESEWSTWACPDGSYHNTDEAFARLAAAFGDRVVYTCYIAPQPPHNAWIDYFKGWPQFLVAPDDPMYDLTDDTAALAKGHAVVSCDTFGKWGDALSEAISGAKKITVCGVATDCCVLTTVLAAADSGVAVRVAADACAGSSPENHRMALDTMALFTPLVTVADTDSIVGDSTVE</sequence>
<feature type="domain" description="Isochorismatase-like" evidence="2">
    <location>
        <begin position="7"/>
        <end position="180"/>
    </location>
</feature>
<comment type="caution">
    <text evidence="3">The sequence shown here is derived from an EMBL/GenBank/DDBJ whole genome shotgun (WGS) entry which is preliminary data.</text>
</comment>